<protein>
    <recommendedName>
        <fullName evidence="1">E3 ubiquitin-protein ligase RNF31 UBA-like domain-containing protein</fullName>
    </recommendedName>
</protein>
<proteinExistence type="predicted"/>
<feature type="domain" description="E3 ubiquitin-protein ligase RNF31 UBA-like" evidence="1">
    <location>
        <begin position="14"/>
        <end position="52"/>
    </location>
</feature>
<dbReference type="Gene3D" id="1.10.8.10">
    <property type="entry name" value="DNA helicase RuvA subunit, C-terminal domain"/>
    <property type="match status" value="1"/>
</dbReference>
<dbReference type="SUPFAM" id="SSF46934">
    <property type="entry name" value="UBA-like"/>
    <property type="match status" value="1"/>
</dbReference>
<evidence type="ECO:0000313" key="2">
    <source>
        <dbReference type="EMBL" id="CAD9753288.1"/>
    </source>
</evidence>
<dbReference type="Pfam" id="PF16678">
    <property type="entry name" value="UBA_HOIP"/>
    <property type="match status" value="1"/>
</dbReference>
<dbReference type="InterPro" id="IPR032065">
    <property type="entry name" value="RNF31-UBA"/>
</dbReference>
<dbReference type="InterPro" id="IPR009060">
    <property type="entry name" value="UBA-like_sf"/>
</dbReference>
<organism evidence="2">
    <name type="scientific">Lotharella oceanica</name>
    <dbReference type="NCBI Taxonomy" id="641309"/>
    <lineage>
        <taxon>Eukaryota</taxon>
        <taxon>Sar</taxon>
        <taxon>Rhizaria</taxon>
        <taxon>Cercozoa</taxon>
        <taxon>Chlorarachniophyceae</taxon>
        <taxon>Lotharella</taxon>
    </lineage>
</organism>
<accession>A0A7S2TJ71</accession>
<evidence type="ECO:0000259" key="1">
    <source>
        <dbReference type="Pfam" id="PF16678"/>
    </source>
</evidence>
<name>A0A7S2TJ71_9EUKA</name>
<gene>
    <name evidence="2" type="ORF">LSP00402_LOCUS4625</name>
</gene>
<reference evidence="2" key="1">
    <citation type="submission" date="2021-01" db="EMBL/GenBank/DDBJ databases">
        <authorList>
            <person name="Corre E."/>
            <person name="Pelletier E."/>
            <person name="Niang G."/>
            <person name="Scheremetjew M."/>
            <person name="Finn R."/>
            <person name="Kale V."/>
            <person name="Holt S."/>
            <person name="Cochrane G."/>
            <person name="Meng A."/>
            <person name="Brown T."/>
            <person name="Cohen L."/>
        </authorList>
    </citation>
    <scope>NUCLEOTIDE SEQUENCE</scope>
    <source>
        <strain evidence="2">CCMP622</strain>
    </source>
</reference>
<dbReference type="AlphaFoldDB" id="A0A7S2TJ71"/>
<sequence length="105" mass="12272">MEDSILSMRKKEFAKKVRKMMRRGYTDPNKNLEALSRHNGDMHQAIAELSRKETLADVYEEIEAPEHLENQVVEEKILPEGAHEDYRTGRYKLGGYDISDSFEQQ</sequence>
<dbReference type="EMBL" id="HBHP01007445">
    <property type="protein sequence ID" value="CAD9753288.1"/>
    <property type="molecule type" value="Transcribed_RNA"/>
</dbReference>